<name>A0ABT6EUD2_9SYNE</name>
<organism evidence="1 2">
    <name type="scientific">Candidatus Synechococcus calcipolaris G9</name>
    <dbReference type="NCBI Taxonomy" id="1497997"/>
    <lineage>
        <taxon>Bacteria</taxon>
        <taxon>Bacillati</taxon>
        <taxon>Cyanobacteriota</taxon>
        <taxon>Cyanophyceae</taxon>
        <taxon>Synechococcales</taxon>
        <taxon>Synechococcaceae</taxon>
        <taxon>Synechococcus</taxon>
    </lineage>
</organism>
<evidence type="ECO:0000313" key="2">
    <source>
        <dbReference type="Proteomes" id="UP001154265"/>
    </source>
</evidence>
<comment type="caution">
    <text evidence="1">The sequence shown here is derived from an EMBL/GenBank/DDBJ whole genome shotgun (WGS) entry which is preliminary data.</text>
</comment>
<accession>A0ABT6EUD2</accession>
<gene>
    <name evidence="1" type="ORF">L3556_00855</name>
</gene>
<sequence length="132" mass="15163">MTLYITQYTSDLGVVFDQVAINTVLIIDGARQSSEYNFEQPFLPDVWRSWCLLPEQLISSNREGQCSIPYSSIRRARLAIAADMFLEVPVPWRGNNDRFIQFFQAIAANSSIIYTELTGDNIPQFFTKVWSQ</sequence>
<dbReference type="EMBL" id="JAKKUT010000001">
    <property type="protein sequence ID" value="MDG2989487.1"/>
    <property type="molecule type" value="Genomic_DNA"/>
</dbReference>
<dbReference type="RefSeq" id="WP_277865410.1">
    <property type="nucleotide sequence ID" value="NZ_JAKKUT010000001.1"/>
</dbReference>
<proteinExistence type="predicted"/>
<dbReference type="Proteomes" id="UP001154265">
    <property type="component" value="Unassembled WGS sequence"/>
</dbReference>
<evidence type="ECO:0000313" key="1">
    <source>
        <dbReference type="EMBL" id="MDG2989487.1"/>
    </source>
</evidence>
<protein>
    <submittedName>
        <fullName evidence="1">Uncharacterized protein</fullName>
    </submittedName>
</protein>
<keyword evidence="2" id="KW-1185">Reference proteome</keyword>
<reference evidence="1" key="2">
    <citation type="submission" date="2022-01" db="EMBL/GenBank/DDBJ databases">
        <authorList>
            <person name="Zivanovic Y."/>
            <person name="Moreira D."/>
            <person name="Lopez-Garcia P."/>
        </authorList>
    </citation>
    <scope>NUCLEOTIDE SEQUENCE</scope>
    <source>
        <strain evidence="1">G9</strain>
    </source>
</reference>
<reference evidence="1" key="1">
    <citation type="journal article" date="2022" name="Genome Biol. Evol.">
        <title>A New Gene Family Diagnostic for Intracellular Biomineralization of Amorphous Ca Carbonates by Cyanobacteria.</title>
        <authorList>
            <person name="Benzerara K."/>
            <person name="Duprat E."/>
            <person name="Bitard-Feildel T."/>
            <person name="Caumes G."/>
            <person name="Cassier-Chauvat C."/>
            <person name="Chauvat F."/>
            <person name="Dezi M."/>
            <person name="Diop S.I."/>
            <person name="Gaschignard G."/>
            <person name="Gorgen S."/>
            <person name="Gugger M."/>
            <person name="Lopez-Garcia P."/>
            <person name="Millet M."/>
            <person name="Skouri-Panet F."/>
            <person name="Moreira D."/>
            <person name="Callebaut I."/>
        </authorList>
    </citation>
    <scope>NUCLEOTIDE SEQUENCE</scope>
    <source>
        <strain evidence="1">G9</strain>
    </source>
</reference>